<comment type="caution">
    <text evidence="6">The sequence shown here is derived from an EMBL/GenBank/DDBJ whole genome shotgun (WGS) entry which is preliminary data.</text>
</comment>
<feature type="domain" description="DUF5110" evidence="4">
    <location>
        <begin position="703"/>
        <end position="756"/>
    </location>
</feature>
<dbReference type="SUPFAM" id="SSF74650">
    <property type="entry name" value="Galactose mutarotase-like"/>
    <property type="match status" value="1"/>
</dbReference>
<evidence type="ECO:0000256" key="1">
    <source>
        <dbReference type="ARBA" id="ARBA00007806"/>
    </source>
</evidence>
<evidence type="ECO:0000313" key="7">
    <source>
        <dbReference type="Proteomes" id="UP001597212"/>
    </source>
</evidence>
<evidence type="ECO:0000259" key="3">
    <source>
        <dbReference type="Pfam" id="PF01055"/>
    </source>
</evidence>
<organism evidence="6 7">
    <name type="scientific">Lacticaseibacillus hegangensis</name>
    <dbReference type="NCBI Taxonomy" id="2486010"/>
    <lineage>
        <taxon>Bacteria</taxon>
        <taxon>Bacillati</taxon>
        <taxon>Bacillota</taxon>
        <taxon>Bacilli</taxon>
        <taxon>Lactobacillales</taxon>
        <taxon>Lactobacillaceae</taxon>
        <taxon>Lacticaseibacillus</taxon>
    </lineage>
</organism>
<dbReference type="Gene3D" id="2.60.40.1180">
    <property type="entry name" value="Golgi alpha-mannosidase II"/>
    <property type="match status" value="2"/>
</dbReference>
<dbReference type="Gene3D" id="3.20.20.80">
    <property type="entry name" value="Glycosidases"/>
    <property type="match status" value="1"/>
</dbReference>
<evidence type="ECO:0000256" key="2">
    <source>
        <dbReference type="RuleBase" id="RU361185"/>
    </source>
</evidence>
<comment type="similarity">
    <text evidence="1 2">Belongs to the glycosyl hydrolase 31 family.</text>
</comment>
<evidence type="ECO:0000259" key="5">
    <source>
        <dbReference type="Pfam" id="PF21365"/>
    </source>
</evidence>
<evidence type="ECO:0000259" key="4">
    <source>
        <dbReference type="Pfam" id="PF17137"/>
    </source>
</evidence>
<dbReference type="Pfam" id="PF01055">
    <property type="entry name" value="Glyco_hydro_31_2nd"/>
    <property type="match status" value="1"/>
</dbReference>
<dbReference type="SUPFAM" id="SSF51011">
    <property type="entry name" value="Glycosyl hydrolase domain"/>
    <property type="match status" value="1"/>
</dbReference>
<keyword evidence="2" id="KW-0326">Glycosidase</keyword>
<dbReference type="InterPro" id="IPR033403">
    <property type="entry name" value="DUF5110"/>
</dbReference>
<dbReference type="RefSeq" id="WP_125754614.1">
    <property type="nucleotide sequence ID" value="NZ_JBHTOK010000020.1"/>
</dbReference>
<dbReference type="CDD" id="cd14752">
    <property type="entry name" value="GH31_N"/>
    <property type="match status" value="1"/>
</dbReference>
<proteinExistence type="inferred from homology"/>
<dbReference type="Pfam" id="PF17137">
    <property type="entry name" value="DUF5110"/>
    <property type="match status" value="1"/>
</dbReference>
<feature type="domain" description="Glycosyl hydrolase family 31 C-terminal" evidence="5">
    <location>
        <begin position="589"/>
        <end position="684"/>
    </location>
</feature>
<feature type="domain" description="Glycoside hydrolase family 31 TIM barrel" evidence="3">
    <location>
        <begin position="445"/>
        <end position="581"/>
    </location>
</feature>
<dbReference type="InterPro" id="IPR048395">
    <property type="entry name" value="Glyco_hydro_31_C"/>
</dbReference>
<dbReference type="EMBL" id="JBHTOK010000020">
    <property type="protein sequence ID" value="MFD1440744.1"/>
    <property type="molecule type" value="Genomic_DNA"/>
</dbReference>
<dbReference type="InterPro" id="IPR000322">
    <property type="entry name" value="Glyco_hydro_31_TIM"/>
</dbReference>
<dbReference type="SUPFAM" id="SSF51445">
    <property type="entry name" value="(Trans)glycosidases"/>
    <property type="match status" value="1"/>
</dbReference>
<dbReference type="Proteomes" id="UP001597212">
    <property type="component" value="Unassembled WGS sequence"/>
</dbReference>
<reference evidence="7" key="1">
    <citation type="journal article" date="2019" name="Int. J. Syst. Evol. Microbiol.">
        <title>The Global Catalogue of Microorganisms (GCM) 10K type strain sequencing project: providing services to taxonomists for standard genome sequencing and annotation.</title>
        <authorList>
            <consortium name="The Broad Institute Genomics Platform"/>
            <consortium name="The Broad Institute Genome Sequencing Center for Infectious Disease"/>
            <person name="Wu L."/>
            <person name="Ma J."/>
        </authorList>
    </citation>
    <scope>NUCLEOTIDE SEQUENCE [LARGE SCALE GENOMIC DNA]</scope>
    <source>
        <strain evidence="7">CCM 8912</strain>
    </source>
</reference>
<sequence length="830" mass="90268">MEKISLDPQQIGFTEAAHQFEMTAVNDHVIHLLAYAGSRPEHPTVPGAVAVEKHADETVASGGSGQQFEAPIVIDHEQRPFDAAIAPLSVQLCDYQLCFDVERRRFLVTGGQADFSFGLPTFDDDGWTQVWHTADDAAFFGGGTRNGVISLADQIVEIANQNVWTQGGVTSLVPFFWSTAGFGLLVNTFTKGEYDFSNPHHGVRVHHDDPVWDVYMILGETPQALIHGYHELTGKPELMPWAGFYPVHLNAYNRDYWVAVTKDSAGAVEVTPGHYYKEYQPVNPESFNTGKRPGTITVAGRTLVPNVPGAGHVTFVDPGADGMPQRAIHESLNGEHDYPFSARAVLDQYRDAGMPLGTLFPNDGYGAGYGQTDSFAGDLANLAAFVSWAKAQGVRTGLWTQKRLNPVDPAHPQKGERDFAQELDVGAVAAKTDVAWVGEGYTFGLNATEKIGRLMRARDLRPTTYTVDGWAGSQRSAVVWSGDQAGSHWANLRAHIGTYLSTGLSGNPNITSDVDGIYAGTDPVVYVRDLEWKAFTATFLSMDGWGDRPKMLGLQFGEPFAAICRAFARYHVTLIPYLYTLAHEARETGAPIVRPTFWAESTPYTLGHALDDQFMLGDSFLVAPIMDAYQLQADGADTRPSLYLPAGTWYDLWSNDQLAGGRTYAEVATPLAQLPVFVKAGSLIVTQHAAQNPAAEESARLIEYFPGDAGRFTWYEDDGHTMAYTKGDFATTPIEGQTAGQTVTVTVHPRVGHFAGDGADQPLQLFVPLSQEPAGVQVTVDGQTVAAPVTFGLRADDPLAASRKQRGVTVDLGVFDRANQTARVTIETAY</sequence>
<dbReference type="Pfam" id="PF21365">
    <property type="entry name" value="Glyco_hydro_31_3rd"/>
    <property type="match status" value="1"/>
</dbReference>
<dbReference type="PANTHER" id="PTHR22762">
    <property type="entry name" value="ALPHA-GLUCOSIDASE"/>
    <property type="match status" value="1"/>
</dbReference>
<evidence type="ECO:0000313" key="6">
    <source>
        <dbReference type="EMBL" id="MFD1440744.1"/>
    </source>
</evidence>
<dbReference type="Gene3D" id="2.60.40.1760">
    <property type="entry name" value="glycosyl hydrolase (family 31)"/>
    <property type="match status" value="1"/>
</dbReference>
<dbReference type="InterPro" id="IPR011013">
    <property type="entry name" value="Gal_mutarotase_sf_dom"/>
</dbReference>
<protein>
    <submittedName>
        <fullName evidence="6">TIM-barrel domain-containing protein</fullName>
    </submittedName>
</protein>
<dbReference type="InterPro" id="IPR017853">
    <property type="entry name" value="GH"/>
</dbReference>
<dbReference type="PANTHER" id="PTHR22762:SF166">
    <property type="entry name" value="ALPHA-GLUCOSIDASE"/>
    <property type="match status" value="1"/>
</dbReference>
<name>A0ABW4CVC8_9LACO</name>
<gene>
    <name evidence="6" type="ORF">ACFQ5K_04965</name>
</gene>
<keyword evidence="2" id="KW-0378">Hydrolase</keyword>
<accession>A0ABW4CVC8</accession>
<dbReference type="InterPro" id="IPR013780">
    <property type="entry name" value="Glyco_hydro_b"/>
</dbReference>
<keyword evidence="7" id="KW-1185">Reference proteome</keyword>